<sequence length="515" mass="56499">MASPMCLRCLKRSLIDVESSLPSNAVQRAAFSTSSPLCRNSVVLKKKAVVAKPATRAGRTLRLTKNTRVGTTRPPAVGERKAIKKRVVLSNTNALDVAGLQDLTGAYADIQAAEGKVLGLPDATVDALRALEAFKPTQAWSLFRRPASLIRKDSVELAGDIAWVAENGEGRVVRKVLYGERGSGKSVLQLQALAVAQLKKWVVVHIPEAKDMADAHTSYQPIETPNGSFYEQPHYTAKLLENLGKANQDLLSNMSVTQQHDLPIQLKLDTSLAHLAAVGAKDPDLAWPIWQALWSELLAPSQNGKGPQRPPVMVTCDGVDHIMRLSAYLNSESELIHAHELVLVQHFISLLSGKTPMPNGGMVLAAISQSNRAAAQTLDTALTRNNHIQMLQRMDIDPEQPAQEVKRLLKGKGIKRSLEERELFQQELAYWKKLVLPEWDPYVTYDKWVQDAMQSVGAQKVEGLSKQEARGVMEYYAHSGMLRSTVTAGLVSEKWTLAGGGIIGHIEQGSVRARF</sequence>
<dbReference type="GO" id="GO:0005763">
    <property type="term" value="C:mitochondrial small ribosomal subunit"/>
    <property type="evidence" value="ECO:0007669"/>
    <property type="project" value="TreeGrafter"/>
</dbReference>
<evidence type="ECO:0000256" key="5">
    <source>
        <dbReference type="ARBA" id="ARBA00023128"/>
    </source>
</evidence>
<dbReference type="OrthoDB" id="274828at2759"/>
<dbReference type="GO" id="GO:0003735">
    <property type="term" value="F:structural constituent of ribosome"/>
    <property type="evidence" value="ECO:0007669"/>
    <property type="project" value="TreeGrafter"/>
</dbReference>
<gene>
    <name evidence="8" type="ORF">CLAFUR5_04733</name>
</gene>
<dbReference type="PANTHER" id="PTHR12810:SF0">
    <property type="entry name" value="SMALL RIBOSOMAL SUBUNIT PROTEIN MS29"/>
    <property type="match status" value="1"/>
</dbReference>
<organism evidence="8 9">
    <name type="scientific">Passalora fulva</name>
    <name type="common">Tomato leaf mold</name>
    <name type="synonym">Cladosporium fulvum</name>
    <dbReference type="NCBI Taxonomy" id="5499"/>
    <lineage>
        <taxon>Eukaryota</taxon>
        <taxon>Fungi</taxon>
        <taxon>Dikarya</taxon>
        <taxon>Ascomycota</taxon>
        <taxon>Pezizomycotina</taxon>
        <taxon>Dothideomycetes</taxon>
        <taxon>Dothideomycetidae</taxon>
        <taxon>Mycosphaerellales</taxon>
        <taxon>Mycosphaerellaceae</taxon>
        <taxon>Fulvia</taxon>
    </lineage>
</organism>
<dbReference type="EMBL" id="CP090166">
    <property type="protein sequence ID" value="UJO16979.1"/>
    <property type="molecule type" value="Genomic_DNA"/>
</dbReference>
<reference evidence="8" key="1">
    <citation type="submission" date="2021-12" db="EMBL/GenBank/DDBJ databases">
        <authorList>
            <person name="Zaccaron A."/>
            <person name="Stergiopoulos I."/>
        </authorList>
    </citation>
    <scope>NUCLEOTIDE SEQUENCE</scope>
    <source>
        <strain evidence="8">Race5_Kim</strain>
    </source>
</reference>
<dbReference type="InterPro" id="IPR019368">
    <property type="entry name" value="Ribosomal_mS29"/>
</dbReference>
<evidence type="ECO:0000256" key="1">
    <source>
        <dbReference type="ARBA" id="ARBA00004173"/>
    </source>
</evidence>
<dbReference type="RefSeq" id="XP_047761345.1">
    <property type="nucleotide sequence ID" value="XM_047903881.1"/>
</dbReference>
<dbReference type="PANTHER" id="PTHR12810">
    <property type="entry name" value="MITOCHONDRIAL 28S RIBOSOMAL PROTEIN S29"/>
    <property type="match status" value="1"/>
</dbReference>
<keyword evidence="4 8" id="KW-0689">Ribosomal protein</keyword>
<dbReference type="GeneID" id="71984611"/>
<evidence type="ECO:0000313" key="8">
    <source>
        <dbReference type="EMBL" id="UJO16979.1"/>
    </source>
</evidence>
<name>A0A9Q8P8A6_PASFU</name>
<keyword evidence="5" id="KW-0496">Mitochondrion</keyword>
<dbReference type="OMA" id="GLAHWMT"/>
<dbReference type="KEGG" id="ffu:CLAFUR5_04733"/>
<evidence type="ECO:0000256" key="2">
    <source>
        <dbReference type="ARBA" id="ARBA00009863"/>
    </source>
</evidence>
<comment type="subcellular location">
    <subcellularLocation>
        <location evidence="1">Mitochondrion</location>
    </subcellularLocation>
</comment>
<accession>A0A9Q8P8A6</accession>
<evidence type="ECO:0000256" key="3">
    <source>
        <dbReference type="ARBA" id="ARBA00022946"/>
    </source>
</evidence>
<dbReference type="Proteomes" id="UP000756132">
    <property type="component" value="Chromosome 4"/>
</dbReference>
<keyword evidence="9" id="KW-1185">Reference proteome</keyword>
<dbReference type="Pfam" id="PF10236">
    <property type="entry name" value="DAP3"/>
    <property type="match status" value="1"/>
</dbReference>
<evidence type="ECO:0000256" key="7">
    <source>
        <dbReference type="ARBA" id="ARBA00035140"/>
    </source>
</evidence>
<evidence type="ECO:0000256" key="6">
    <source>
        <dbReference type="ARBA" id="ARBA00023274"/>
    </source>
</evidence>
<keyword evidence="6" id="KW-0687">Ribonucleoprotein</keyword>
<evidence type="ECO:0000313" key="9">
    <source>
        <dbReference type="Proteomes" id="UP000756132"/>
    </source>
</evidence>
<proteinExistence type="inferred from homology"/>
<keyword evidence="3" id="KW-0809">Transit peptide</keyword>
<dbReference type="AlphaFoldDB" id="A0A9Q8P8A6"/>
<comment type="similarity">
    <text evidence="2">Belongs to the mitochondrion-specific ribosomal protein mS29 family.</text>
</comment>
<reference evidence="8" key="2">
    <citation type="journal article" date="2022" name="Microb. Genom.">
        <title>A chromosome-scale genome assembly of the tomato pathogen Cladosporium fulvum reveals a compartmentalized genome architecture and the presence of a dispensable chromosome.</title>
        <authorList>
            <person name="Zaccaron A.Z."/>
            <person name="Chen L.H."/>
            <person name="Samaras A."/>
            <person name="Stergiopoulos I."/>
        </authorList>
    </citation>
    <scope>NUCLEOTIDE SEQUENCE</scope>
    <source>
        <strain evidence="8">Race5_Kim</strain>
    </source>
</reference>
<evidence type="ECO:0000256" key="4">
    <source>
        <dbReference type="ARBA" id="ARBA00022980"/>
    </source>
</evidence>
<protein>
    <recommendedName>
        <fullName evidence="7">Small ribosomal subunit protein mS29</fullName>
    </recommendedName>
</protein>